<organism evidence="6 7">
    <name type="scientific">Lacrimispora xylanisolvens</name>
    <dbReference type="NCBI Taxonomy" id="384636"/>
    <lineage>
        <taxon>Bacteria</taxon>
        <taxon>Bacillati</taxon>
        <taxon>Bacillota</taxon>
        <taxon>Clostridia</taxon>
        <taxon>Lachnospirales</taxon>
        <taxon>Lachnospiraceae</taxon>
        <taxon>Lacrimispora</taxon>
    </lineage>
</organism>
<dbReference type="NCBIfam" id="TIGR00658">
    <property type="entry name" value="orni_carb_tr"/>
    <property type="match status" value="1"/>
</dbReference>
<dbReference type="InterPro" id="IPR006132">
    <property type="entry name" value="Asp/Orn_carbamoyltranf_P-bd"/>
</dbReference>
<evidence type="ECO:0000256" key="2">
    <source>
        <dbReference type="NCBIfam" id="TIGR00658"/>
    </source>
</evidence>
<comment type="caution">
    <text evidence="6">The sequence shown here is derived from an EMBL/GenBank/DDBJ whole genome shotgun (WGS) entry which is preliminary data.</text>
</comment>
<dbReference type="EC" id="2.1.3.3" evidence="2"/>
<dbReference type="PANTHER" id="PTHR45753:SF3">
    <property type="entry name" value="ORNITHINE TRANSCARBAMYLASE, MITOCHONDRIAL"/>
    <property type="match status" value="1"/>
</dbReference>
<dbReference type="Pfam" id="PF02729">
    <property type="entry name" value="OTCace_N"/>
    <property type="match status" value="1"/>
</dbReference>
<accession>A0A2S6HZ80</accession>
<evidence type="ECO:0000313" key="6">
    <source>
        <dbReference type="EMBL" id="PPK83368.1"/>
    </source>
</evidence>
<dbReference type="GO" id="GO:0019240">
    <property type="term" value="P:citrulline biosynthetic process"/>
    <property type="evidence" value="ECO:0007669"/>
    <property type="project" value="TreeGrafter"/>
</dbReference>
<dbReference type="GO" id="GO:0016597">
    <property type="term" value="F:amino acid binding"/>
    <property type="evidence" value="ECO:0007669"/>
    <property type="project" value="InterPro"/>
</dbReference>
<dbReference type="Gene3D" id="3.40.50.1370">
    <property type="entry name" value="Aspartate/ornithine carbamoyltransferase"/>
    <property type="match status" value="2"/>
</dbReference>
<protein>
    <recommendedName>
        <fullName evidence="2">Ornithine carbamoyltransferase</fullName>
        <ecNumber evidence="2">2.1.3.3</ecNumber>
    </recommendedName>
</protein>
<dbReference type="InterPro" id="IPR006130">
    <property type="entry name" value="Asp/Orn_carbamoylTrfase"/>
</dbReference>
<evidence type="ECO:0000256" key="3">
    <source>
        <dbReference type="RuleBase" id="RU003634"/>
    </source>
</evidence>
<dbReference type="PRINTS" id="PR00102">
    <property type="entry name" value="OTCASE"/>
</dbReference>
<sequence>MYANGVRHFINIQDYSKDEIMGIVKLSIEIKKCIKAGYYPPLLKGKTLGMIFQQSSTRTRVSFETAMQQLGGHAQYLGPGMIQLGGHETIGDTGKVLSQLIDIVMARVIDHKTIVELGNACTIPVLNGMSDYSHPTQAIADVITMVEHLPQGKKIEDMKVVYVGDGTQTAASLATICTKIGMAFVHLGPKEYWLEHSPSADALPHILENCKESGATFLATEDKAALSGADVIYTDVWYGLYENETPKDVRVSIFGEYQVNRELMAQGNIGCKFMHPLPATRNEDVTDEVLDSDSSLCWLEAGNRLTAMRGLLVYLTQYMRKQAPTELSIAAAKESLEKFMADSGIE</sequence>
<dbReference type="EMBL" id="PTJA01000001">
    <property type="protein sequence ID" value="PPK83368.1"/>
    <property type="molecule type" value="Genomic_DNA"/>
</dbReference>
<dbReference type="SUPFAM" id="SSF53671">
    <property type="entry name" value="Aspartate/ornithine carbamoyltransferase"/>
    <property type="match status" value="1"/>
</dbReference>
<dbReference type="PANTHER" id="PTHR45753">
    <property type="entry name" value="ORNITHINE CARBAMOYLTRANSFERASE, MITOCHONDRIAL"/>
    <property type="match status" value="1"/>
</dbReference>
<evidence type="ECO:0000259" key="5">
    <source>
        <dbReference type="Pfam" id="PF02729"/>
    </source>
</evidence>
<dbReference type="GO" id="GO:0042450">
    <property type="term" value="P:L-arginine biosynthetic process via ornithine"/>
    <property type="evidence" value="ECO:0007669"/>
    <property type="project" value="UniProtKB-UniRule"/>
</dbReference>
<dbReference type="GO" id="GO:0004585">
    <property type="term" value="F:ornithine carbamoyltransferase activity"/>
    <property type="evidence" value="ECO:0007669"/>
    <property type="project" value="UniProtKB-UniRule"/>
</dbReference>
<feature type="domain" description="Aspartate/ornithine carbamoyltransferase Asp/Orn-binding" evidence="4">
    <location>
        <begin position="157"/>
        <end position="315"/>
    </location>
</feature>
<dbReference type="RefSeq" id="WP_104434084.1">
    <property type="nucleotide sequence ID" value="NZ_PTJA01000001.1"/>
</dbReference>
<feature type="domain" description="Aspartate/ornithine carbamoyltransferase carbamoyl-P binding" evidence="5">
    <location>
        <begin position="7"/>
        <end position="147"/>
    </location>
</feature>
<dbReference type="InterPro" id="IPR002292">
    <property type="entry name" value="Orn/put_carbamltrans"/>
</dbReference>
<dbReference type="InterPro" id="IPR036901">
    <property type="entry name" value="Asp/Orn_carbamoylTrfase_sf"/>
</dbReference>
<evidence type="ECO:0000256" key="1">
    <source>
        <dbReference type="ARBA" id="ARBA00022679"/>
    </source>
</evidence>
<dbReference type="Proteomes" id="UP000237749">
    <property type="component" value="Unassembled WGS sequence"/>
</dbReference>
<evidence type="ECO:0000259" key="4">
    <source>
        <dbReference type="Pfam" id="PF00185"/>
    </source>
</evidence>
<comment type="similarity">
    <text evidence="3">Belongs to the aspartate/ornithine carbamoyltransferase superfamily.</text>
</comment>
<evidence type="ECO:0000313" key="7">
    <source>
        <dbReference type="Proteomes" id="UP000237749"/>
    </source>
</evidence>
<reference evidence="6 7" key="1">
    <citation type="submission" date="2018-02" db="EMBL/GenBank/DDBJ databases">
        <title>Genomic Encyclopedia of Archaeal and Bacterial Type Strains, Phase II (KMG-II): from individual species to whole genera.</title>
        <authorList>
            <person name="Goeker M."/>
        </authorList>
    </citation>
    <scope>NUCLEOTIDE SEQUENCE [LARGE SCALE GENOMIC DNA]</scope>
    <source>
        <strain evidence="6 7">DSM 3808</strain>
    </source>
</reference>
<name>A0A2S6HZ80_9FIRM</name>
<keyword evidence="1 3" id="KW-0808">Transferase</keyword>
<dbReference type="Pfam" id="PF00185">
    <property type="entry name" value="OTCace"/>
    <property type="match status" value="1"/>
</dbReference>
<keyword evidence="7" id="KW-1185">Reference proteome</keyword>
<proteinExistence type="inferred from homology"/>
<dbReference type="PRINTS" id="PR00100">
    <property type="entry name" value="AOTCASE"/>
</dbReference>
<dbReference type="FunFam" id="3.40.50.1370:FF:000008">
    <property type="entry name" value="Ornithine carbamoyltransferase"/>
    <property type="match status" value="1"/>
</dbReference>
<dbReference type="InterPro" id="IPR006131">
    <property type="entry name" value="Asp_carbamoyltransf_Asp/Orn-bd"/>
</dbReference>
<gene>
    <name evidence="6" type="ORF">BXY41_101431</name>
</gene>
<dbReference type="AlphaFoldDB" id="A0A2S6HZ80"/>
<dbReference type="OrthoDB" id="9802587at2"/>